<dbReference type="InterPro" id="IPR050204">
    <property type="entry name" value="AraC_XylS_family_regulators"/>
</dbReference>
<accession>A0A097SR06</accession>
<dbReference type="PANTHER" id="PTHR46796">
    <property type="entry name" value="HTH-TYPE TRANSCRIPTIONAL ACTIVATOR RHAS-RELATED"/>
    <property type="match status" value="1"/>
</dbReference>
<dbReference type="SUPFAM" id="SSF51215">
    <property type="entry name" value="Regulatory protein AraC"/>
    <property type="match status" value="1"/>
</dbReference>
<evidence type="ECO:0000313" key="6">
    <source>
        <dbReference type="EMBL" id="AIU93957.1"/>
    </source>
</evidence>
<dbReference type="PROSITE" id="PS01124">
    <property type="entry name" value="HTH_ARAC_FAMILY_2"/>
    <property type="match status" value="1"/>
</dbReference>
<dbReference type="InterPro" id="IPR037923">
    <property type="entry name" value="HTH-like"/>
</dbReference>
<dbReference type="Gene3D" id="1.10.10.60">
    <property type="entry name" value="Homeodomain-like"/>
    <property type="match status" value="1"/>
</dbReference>
<dbReference type="InterPro" id="IPR018062">
    <property type="entry name" value="HTH_AraC-typ_CS"/>
</dbReference>
<evidence type="ECO:0000256" key="2">
    <source>
        <dbReference type="ARBA" id="ARBA00023125"/>
    </source>
</evidence>
<dbReference type="SUPFAM" id="SSF46689">
    <property type="entry name" value="Homeodomain-like"/>
    <property type="match status" value="2"/>
</dbReference>
<dbReference type="InterPro" id="IPR003313">
    <property type="entry name" value="AraC-bd"/>
</dbReference>
<dbReference type="PROSITE" id="PS00041">
    <property type="entry name" value="HTH_ARAC_FAMILY_1"/>
    <property type="match status" value="1"/>
</dbReference>
<proteinExistence type="predicted"/>
<dbReference type="EMBL" id="KJ605395">
    <property type="protein sequence ID" value="AIU93957.1"/>
    <property type="molecule type" value="Genomic_DNA"/>
</dbReference>
<sequence length="292" mass="32138">MQDSRVLMFEARGRSSRSAAIDVQSVEATNPRVQTGPHGHNDLELLYFRSGSGPHMVMNRMLPVAPGDVVLLPPGVVHDLSMVDAAAGWAVAFSPTVLEGMTGLGQSLQLWRSNPLLSPFLAAESSTEAGLFHVEEVNRPRWESLLQGLEVEFRGLGAGSDLAVRAYLLLVLLEVARLAGDIEGELRHRQEPVLADAFGVIEQHFAQELSARDVAEAVGMSPGHLTTVVRERTGRTIGEWITERRMAEARLLLSHTDLPVESIARRVGFRDPAYFNRRFRQVHGVSPGAWRK</sequence>
<dbReference type="InterPro" id="IPR009057">
    <property type="entry name" value="Homeodomain-like_sf"/>
</dbReference>
<dbReference type="PRINTS" id="PR00032">
    <property type="entry name" value="HTHARAC"/>
</dbReference>
<dbReference type="SMART" id="SM00342">
    <property type="entry name" value="HTH_ARAC"/>
    <property type="match status" value="1"/>
</dbReference>
<evidence type="ECO:0000259" key="5">
    <source>
        <dbReference type="PROSITE" id="PS01124"/>
    </source>
</evidence>
<dbReference type="Gene3D" id="2.60.120.10">
    <property type="entry name" value="Jelly Rolls"/>
    <property type="match status" value="1"/>
</dbReference>
<gene>
    <name evidence="6" type="ORF">LRS1606.523</name>
</gene>
<keyword evidence="2" id="KW-0238">DNA-binding</keyword>
<dbReference type="InterPro" id="IPR014710">
    <property type="entry name" value="RmlC-like_jellyroll"/>
</dbReference>
<geneLocation type="plasmid" evidence="6">
    <name>pNSL1</name>
</geneLocation>
<evidence type="ECO:0000256" key="4">
    <source>
        <dbReference type="ARBA" id="ARBA00023163"/>
    </source>
</evidence>
<dbReference type="GO" id="GO:0003700">
    <property type="term" value="F:DNA-binding transcription factor activity"/>
    <property type="evidence" value="ECO:0007669"/>
    <property type="project" value="InterPro"/>
</dbReference>
<evidence type="ECO:0000256" key="1">
    <source>
        <dbReference type="ARBA" id="ARBA00023015"/>
    </source>
</evidence>
<organism evidence="6">
    <name type="scientific">Rhodococcus sp. NS1</name>
    <dbReference type="NCBI Taxonomy" id="402236"/>
    <lineage>
        <taxon>Bacteria</taxon>
        <taxon>Bacillati</taxon>
        <taxon>Actinomycetota</taxon>
        <taxon>Actinomycetes</taxon>
        <taxon>Mycobacteriales</taxon>
        <taxon>Nocardiaceae</taxon>
        <taxon>Rhodococcus</taxon>
    </lineage>
</organism>
<keyword evidence="3" id="KW-0010">Activator</keyword>
<keyword evidence="6" id="KW-0614">Plasmid</keyword>
<keyword evidence="1" id="KW-0805">Transcription regulation</keyword>
<dbReference type="AlphaFoldDB" id="A0A097SR06"/>
<name>A0A097SR06_9NOCA</name>
<dbReference type="Pfam" id="PF12833">
    <property type="entry name" value="HTH_18"/>
    <property type="match status" value="1"/>
</dbReference>
<feature type="domain" description="HTH araC/xylS-type" evidence="5">
    <location>
        <begin position="195"/>
        <end position="292"/>
    </location>
</feature>
<dbReference type="InterPro" id="IPR018060">
    <property type="entry name" value="HTH_AraC"/>
</dbReference>
<evidence type="ECO:0000256" key="3">
    <source>
        <dbReference type="ARBA" id="ARBA00023159"/>
    </source>
</evidence>
<keyword evidence="4" id="KW-0804">Transcription</keyword>
<dbReference type="InterPro" id="IPR020449">
    <property type="entry name" value="Tscrpt_reg_AraC-type_HTH"/>
</dbReference>
<reference evidence="6" key="1">
    <citation type="submission" date="2014-03" db="EMBL/GenBank/DDBJ databases">
        <authorList>
            <person name="Zhang G."/>
            <person name="Zhu L."/>
            <person name="Fang P."/>
        </authorList>
    </citation>
    <scope>NUCLEOTIDE SEQUENCE</scope>
    <source>
        <strain evidence="6">NS1</strain>
        <plasmid evidence="6">pNSL1</plasmid>
    </source>
</reference>
<dbReference type="Pfam" id="PF02311">
    <property type="entry name" value="AraC_binding"/>
    <property type="match status" value="1"/>
</dbReference>
<protein>
    <recommendedName>
        <fullName evidence="5">HTH araC/xylS-type domain-containing protein</fullName>
    </recommendedName>
</protein>
<dbReference type="GO" id="GO:0043565">
    <property type="term" value="F:sequence-specific DNA binding"/>
    <property type="evidence" value="ECO:0007669"/>
    <property type="project" value="InterPro"/>
</dbReference>